<comment type="caution">
    <text evidence="2">The sequence shown here is derived from an EMBL/GenBank/DDBJ whole genome shotgun (WGS) entry which is preliminary data.</text>
</comment>
<evidence type="ECO:0000313" key="3">
    <source>
        <dbReference type="Proteomes" id="UP000248014"/>
    </source>
</evidence>
<name>A0A2V3UUL2_9SPHN</name>
<accession>A0A2V3UUL2</accession>
<dbReference type="AlphaFoldDB" id="A0A2V3UUL2"/>
<feature type="compositionally biased region" description="Polar residues" evidence="1">
    <location>
        <begin position="212"/>
        <end position="224"/>
    </location>
</feature>
<keyword evidence="3" id="KW-1185">Reference proteome</keyword>
<dbReference type="Proteomes" id="UP000248014">
    <property type="component" value="Unassembled WGS sequence"/>
</dbReference>
<feature type="region of interest" description="Disordered" evidence="1">
    <location>
        <begin position="180"/>
        <end position="202"/>
    </location>
</feature>
<dbReference type="OrthoDB" id="7595928at2"/>
<proteinExistence type="predicted"/>
<feature type="region of interest" description="Disordered" evidence="1">
    <location>
        <begin position="96"/>
        <end position="125"/>
    </location>
</feature>
<organism evidence="2 3">
    <name type="scientific">Blastomonas natatoria</name>
    <dbReference type="NCBI Taxonomy" id="34015"/>
    <lineage>
        <taxon>Bacteria</taxon>
        <taxon>Pseudomonadati</taxon>
        <taxon>Pseudomonadota</taxon>
        <taxon>Alphaproteobacteria</taxon>
        <taxon>Sphingomonadales</taxon>
        <taxon>Sphingomonadaceae</taxon>
        <taxon>Blastomonas</taxon>
    </lineage>
</organism>
<dbReference type="EMBL" id="QJJM01000011">
    <property type="protein sequence ID" value="PXW73002.1"/>
    <property type="molecule type" value="Genomic_DNA"/>
</dbReference>
<dbReference type="RefSeq" id="WP_146215380.1">
    <property type="nucleotide sequence ID" value="NZ_QJJM01000011.1"/>
</dbReference>
<sequence>MPRPVLVRFRAARLPTMRELMRLAVLMLLILAAAGSTQLLPGAHAQDADDAKAAASEVQDERPAVDRSTVVITDQASAPDRLLAVPAIPTDADAGLMPTYQLSSPSGQPTPPSQLTLPGQDAGQLSGERLEGEDLCDDATPGSGPAICARPIESRAGEFAGRRQPQLSAEQRLLAQQAATGAVNDAPDAAARRLGGGRSADLSNEDLAIASVVTQGQGGQTAPSSEEETDLPADATDAINAILGVIVNAPQPQ</sequence>
<reference evidence="2 3" key="1">
    <citation type="submission" date="2018-05" db="EMBL/GenBank/DDBJ databases">
        <title>Genomic Encyclopedia of Type Strains, Phase IV (KMG-IV): sequencing the most valuable type-strain genomes for metagenomic binning, comparative biology and taxonomic classification.</title>
        <authorList>
            <person name="Goeker M."/>
        </authorList>
    </citation>
    <scope>NUCLEOTIDE SEQUENCE [LARGE SCALE GENOMIC DNA]</scope>
    <source>
        <strain evidence="2 3">DSM 3183</strain>
    </source>
</reference>
<evidence type="ECO:0000313" key="2">
    <source>
        <dbReference type="EMBL" id="PXW73002.1"/>
    </source>
</evidence>
<feature type="region of interest" description="Disordered" evidence="1">
    <location>
        <begin position="212"/>
        <end position="231"/>
    </location>
</feature>
<gene>
    <name evidence="2" type="ORF">C7451_111124</name>
</gene>
<evidence type="ECO:0000256" key="1">
    <source>
        <dbReference type="SAM" id="MobiDB-lite"/>
    </source>
</evidence>
<protein>
    <submittedName>
        <fullName evidence="2">Uncharacterized protein</fullName>
    </submittedName>
</protein>